<accession>A0AA35Q0H6</accession>
<feature type="region of interest" description="Disordered" evidence="1">
    <location>
        <begin position="27"/>
        <end position="52"/>
    </location>
</feature>
<comment type="caution">
    <text evidence="2">The sequence shown here is derived from an EMBL/GenBank/DDBJ whole genome shotgun (WGS) entry which is preliminary data.</text>
</comment>
<dbReference type="EMBL" id="CABFNP030000726">
    <property type="protein sequence ID" value="CAI6082451.1"/>
    <property type="molecule type" value="Genomic_DNA"/>
</dbReference>
<proteinExistence type="predicted"/>
<sequence>EATNLDWLGGNFELHFLTPELLLDSPAANPRPSPIATQEAERTEPPSGEHDLPLKGSQKLPFYLPIIVSFGAYSVAGKEISNMIKPTQNSDPDIALAPSDIWQVDLKARLEGLLDNKGKFPGSNYTCDETNITISIERSHHYRHSSEEDIVGDRKDNLEDNRWRRGLEAANQFVIDQFSELNSILQHQNFIIQLIVKGGIKPGITLQFVSNIKKFQREKSSLRNQAESIFIKGVL</sequence>
<evidence type="ECO:0000313" key="3">
    <source>
        <dbReference type="Proteomes" id="UP001160390"/>
    </source>
</evidence>
<feature type="compositionally biased region" description="Basic and acidic residues" evidence="1">
    <location>
        <begin position="39"/>
        <end position="52"/>
    </location>
</feature>
<dbReference type="Proteomes" id="UP001160390">
    <property type="component" value="Unassembled WGS sequence"/>
</dbReference>
<evidence type="ECO:0000256" key="1">
    <source>
        <dbReference type="SAM" id="MobiDB-lite"/>
    </source>
</evidence>
<evidence type="ECO:0000313" key="2">
    <source>
        <dbReference type="EMBL" id="CAI6082451.1"/>
    </source>
</evidence>
<feature type="non-terminal residue" evidence="2">
    <location>
        <position position="1"/>
    </location>
</feature>
<reference evidence="2" key="1">
    <citation type="submission" date="2023-01" db="EMBL/GenBank/DDBJ databases">
        <authorList>
            <person name="Piombo E."/>
        </authorList>
    </citation>
    <scope>NUCLEOTIDE SEQUENCE</scope>
</reference>
<name>A0AA35Q0H6_9HYPO</name>
<protein>
    <submittedName>
        <fullName evidence="2">Uncharacterized protein</fullName>
    </submittedName>
</protein>
<feature type="non-terminal residue" evidence="2">
    <location>
        <position position="235"/>
    </location>
</feature>
<dbReference type="AlphaFoldDB" id="A0AA35Q0H6"/>
<organism evidence="2 3">
    <name type="scientific">Clonostachys chloroleuca</name>
    <dbReference type="NCBI Taxonomy" id="1926264"/>
    <lineage>
        <taxon>Eukaryota</taxon>
        <taxon>Fungi</taxon>
        <taxon>Dikarya</taxon>
        <taxon>Ascomycota</taxon>
        <taxon>Pezizomycotina</taxon>
        <taxon>Sordariomycetes</taxon>
        <taxon>Hypocreomycetidae</taxon>
        <taxon>Hypocreales</taxon>
        <taxon>Bionectriaceae</taxon>
        <taxon>Clonostachys</taxon>
    </lineage>
</organism>
<gene>
    <name evidence="2" type="ORF">CCHLO57077_00019269</name>
</gene>
<keyword evidence="3" id="KW-1185">Reference proteome</keyword>